<dbReference type="AlphaFoldDB" id="A0A914E4E5"/>
<protein>
    <submittedName>
        <fullName evidence="2">Uncharacterized protein</fullName>
    </submittedName>
</protein>
<proteinExistence type="predicted"/>
<dbReference type="WBParaSite" id="ACRNAN_scaffold545.g13007.t1">
    <property type="protein sequence ID" value="ACRNAN_scaffold545.g13007.t1"/>
    <property type="gene ID" value="ACRNAN_scaffold545.g13007"/>
</dbReference>
<name>A0A914E4E5_9BILA</name>
<keyword evidence="1" id="KW-1185">Reference proteome</keyword>
<organism evidence="1 2">
    <name type="scientific">Acrobeloides nanus</name>
    <dbReference type="NCBI Taxonomy" id="290746"/>
    <lineage>
        <taxon>Eukaryota</taxon>
        <taxon>Metazoa</taxon>
        <taxon>Ecdysozoa</taxon>
        <taxon>Nematoda</taxon>
        <taxon>Chromadorea</taxon>
        <taxon>Rhabditida</taxon>
        <taxon>Tylenchina</taxon>
        <taxon>Cephalobomorpha</taxon>
        <taxon>Cephaloboidea</taxon>
        <taxon>Cephalobidae</taxon>
        <taxon>Acrobeloides</taxon>
    </lineage>
</organism>
<evidence type="ECO:0000313" key="1">
    <source>
        <dbReference type="Proteomes" id="UP000887540"/>
    </source>
</evidence>
<accession>A0A914E4E5</accession>
<reference evidence="2" key="1">
    <citation type="submission" date="2022-11" db="UniProtKB">
        <authorList>
            <consortium name="WormBaseParasite"/>
        </authorList>
    </citation>
    <scope>IDENTIFICATION</scope>
</reference>
<dbReference type="Proteomes" id="UP000887540">
    <property type="component" value="Unplaced"/>
</dbReference>
<sequence length="157" mass="18113">MKWPNSYLWFRLNVETEDKSIRSKLHKIRVVDGIPHKALVQHIASFYSIDLNKYSYRIYWLNNDGSELSVLNLNDVIDQLKPGSLIGITIANSDEEAFSFGSSQFTLMNDFNEPEELTMSVKFVEQMESDLKKLEQLASTDAYARIKFSCPTKTSLY</sequence>
<evidence type="ECO:0000313" key="2">
    <source>
        <dbReference type="WBParaSite" id="ACRNAN_scaffold545.g13007.t1"/>
    </source>
</evidence>